<evidence type="ECO:0000313" key="1">
    <source>
        <dbReference type="EMBL" id="KAJ1191803.1"/>
    </source>
</evidence>
<gene>
    <name evidence="1" type="ORF">NDU88_001118</name>
</gene>
<evidence type="ECO:0000313" key="2">
    <source>
        <dbReference type="Proteomes" id="UP001066276"/>
    </source>
</evidence>
<dbReference type="EMBL" id="JANPWB010000004">
    <property type="protein sequence ID" value="KAJ1191803.1"/>
    <property type="molecule type" value="Genomic_DNA"/>
</dbReference>
<protein>
    <submittedName>
        <fullName evidence="1">Uncharacterized protein</fullName>
    </submittedName>
</protein>
<name>A0AAV7USG3_PLEWA</name>
<proteinExistence type="predicted"/>
<keyword evidence="2" id="KW-1185">Reference proteome</keyword>
<comment type="caution">
    <text evidence="1">The sequence shown here is derived from an EMBL/GenBank/DDBJ whole genome shotgun (WGS) entry which is preliminary data.</text>
</comment>
<organism evidence="1 2">
    <name type="scientific">Pleurodeles waltl</name>
    <name type="common">Iberian ribbed newt</name>
    <dbReference type="NCBI Taxonomy" id="8319"/>
    <lineage>
        <taxon>Eukaryota</taxon>
        <taxon>Metazoa</taxon>
        <taxon>Chordata</taxon>
        <taxon>Craniata</taxon>
        <taxon>Vertebrata</taxon>
        <taxon>Euteleostomi</taxon>
        <taxon>Amphibia</taxon>
        <taxon>Batrachia</taxon>
        <taxon>Caudata</taxon>
        <taxon>Salamandroidea</taxon>
        <taxon>Salamandridae</taxon>
        <taxon>Pleurodelinae</taxon>
        <taxon>Pleurodeles</taxon>
    </lineage>
</organism>
<accession>A0AAV7USG3</accession>
<dbReference type="AlphaFoldDB" id="A0AAV7USG3"/>
<dbReference type="Proteomes" id="UP001066276">
    <property type="component" value="Chromosome 2_2"/>
</dbReference>
<reference evidence="1" key="1">
    <citation type="journal article" date="2022" name="bioRxiv">
        <title>Sequencing and chromosome-scale assembly of the giantPleurodeles waltlgenome.</title>
        <authorList>
            <person name="Brown T."/>
            <person name="Elewa A."/>
            <person name="Iarovenko S."/>
            <person name="Subramanian E."/>
            <person name="Araus A.J."/>
            <person name="Petzold A."/>
            <person name="Susuki M."/>
            <person name="Suzuki K.-i.T."/>
            <person name="Hayashi T."/>
            <person name="Toyoda A."/>
            <person name="Oliveira C."/>
            <person name="Osipova E."/>
            <person name="Leigh N.D."/>
            <person name="Simon A."/>
            <person name="Yun M.H."/>
        </authorList>
    </citation>
    <scope>NUCLEOTIDE SEQUENCE</scope>
    <source>
        <strain evidence="1">20211129_DDA</strain>
        <tissue evidence="1">Liver</tissue>
    </source>
</reference>
<sequence length="207" mass="21942">MPSAEPGGPNRCTRCKSCSFSGTHPMIASCSPVPQFCKCTAVWQSGSGPQQQPNVPALALVIYLLRGSPSAESGVATGPEAHHVHNCLFQSVCSTRLRLSVNTPLPQQGAPPAVPVGSVTPAILPTRATLIAPESAYWFYARISSAAPHRKWNPSGSSRVILCYAVPMAQLSQSALGAPILPLRLHRLRGVVRSPAAVWGKMRAGFR</sequence>